<dbReference type="OrthoDB" id="9794842at2"/>
<dbReference type="InParanoid" id="F5YFB3"/>
<dbReference type="RefSeq" id="WP_015710612.1">
    <property type="nucleotide sequence ID" value="NC_015577.1"/>
</dbReference>
<accession>F5YFB3</accession>
<dbReference type="PROSITE" id="PS51257">
    <property type="entry name" value="PROKAR_LIPOPROTEIN"/>
    <property type="match status" value="1"/>
</dbReference>
<organism evidence="1 2">
    <name type="scientific">Leadbettera azotonutricia (strain ATCC BAA-888 / DSM 13862 / ZAS-9)</name>
    <name type="common">Treponema azotonutricium</name>
    <dbReference type="NCBI Taxonomy" id="545695"/>
    <lineage>
        <taxon>Bacteria</taxon>
        <taxon>Pseudomonadati</taxon>
        <taxon>Spirochaetota</taxon>
        <taxon>Spirochaetia</taxon>
        <taxon>Spirochaetales</taxon>
        <taxon>Breznakiellaceae</taxon>
        <taxon>Leadbettera</taxon>
    </lineage>
</organism>
<dbReference type="EMBL" id="CP001841">
    <property type="protein sequence ID" value="AEF83229.1"/>
    <property type="molecule type" value="Genomic_DNA"/>
</dbReference>
<sequence>MCHRWSAALTIAGLFNLLLFCSCGEVDSVFPSAQTYQIAALSGKLSLEEYALIKAEDEIQPAFVSPVSNDKDIASLKVFFQTPGGAQAGRAVIYTAEGIGPIPEVSEEEPTEEPQDDIFFRLGGFDKRLPPFTAPAELEPGPYALVFQVLSWNQETLSKTEKTVYYMGGTDYEIEDIAAYLPGISAANLVPPESYVLFEAKILTLGDIDPYIAWYNGRARISSGRLSEGANRILWKAPAQTGFQQIRAEVLPFPPHGNRNPSLHVAKAGTRLKGKMKELSLPVSSKGYIQQVLIDTPKAAEKLNAYFTFAGSLKDTLNTVSQKEFIPFPQKDTSKRKINWLAADDIYGLAIGPNDIYYIPAALQKRGSGEWGWGSFTFRFMPLNEGIIFRASFSTSEDTEENEDSAILEVALETEGLTVTLHSGDQAERIIAPHPQNNRISTITINYLTKNDTITVSLGKDEINIPVKKNLNLLGYQLGAAKNDTDPAGALPTAVMDEFAARYSAEPAPPKTTQKNQ</sequence>
<keyword evidence="1" id="KW-0449">Lipoprotein</keyword>
<dbReference type="KEGG" id="taz:TREAZ_1391"/>
<evidence type="ECO:0000313" key="2">
    <source>
        <dbReference type="Proteomes" id="UP000009222"/>
    </source>
</evidence>
<dbReference type="Proteomes" id="UP000009222">
    <property type="component" value="Chromosome"/>
</dbReference>
<keyword evidence="2" id="KW-1185">Reference proteome</keyword>
<reference evidence="1 2" key="2">
    <citation type="journal article" date="2011" name="ISME J.">
        <title>RNA-seq reveals cooperative metabolic interactions between two termite-gut spirochete species in co-culture.</title>
        <authorList>
            <person name="Rosenthal A.Z."/>
            <person name="Matson E.G."/>
            <person name="Eldar A."/>
            <person name="Leadbetter J.R."/>
        </authorList>
    </citation>
    <scope>NUCLEOTIDE SEQUENCE [LARGE SCALE GENOMIC DNA]</scope>
    <source>
        <strain evidence="2">ATCC BAA-888 / DSM 13862 / ZAS-9</strain>
    </source>
</reference>
<dbReference type="HOGENOM" id="CLU_526689_0_0_12"/>
<dbReference type="eggNOG" id="ENOG5031CQW">
    <property type="taxonomic scope" value="Bacteria"/>
</dbReference>
<gene>
    <name evidence="1" type="ordered locus">TREAZ_1391</name>
</gene>
<name>F5YFB3_LEAAZ</name>
<reference evidence="2" key="1">
    <citation type="submission" date="2009-12" db="EMBL/GenBank/DDBJ databases">
        <title>Complete sequence of Treponema azotonutricium strain ZAS-9.</title>
        <authorList>
            <person name="Tetu S.G."/>
            <person name="Matson E."/>
            <person name="Ren Q."/>
            <person name="Seshadri R."/>
            <person name="Elbourne L."/>
            <person name="Hassan K.A."/>
            <person name="Durkin A."/>
            <person name="Radune D."/>
            <person name="Mohamoud Y."/>
            <person name="Shay R."/>
            <person name="Jin S."/>
            <person name="Zhang X."/>
            <person name="Lucey K."/>
            <person name="Ballor N.R."/>
            <person name="Ottesen E."/>
            <person name="Rosenthal R."/>
            <person name="Allen A."/>
            <person name="Leadbetter J.R."/>
            <person name="Paulsen I.T."/>
        </authorList>
    </citation>
    <scope>NUCLEOTIDE SEQUENCE [LARGE SCALE GENOMIC DNA]</scope>
    <source>
        <strain evidence="2">ATCC BAA-888 / DSM 13862 / ZAS-9</strain>
    </source>
</reference>
<dbReference type="STRING" id="545695.TREAZ_1391"/>
<evidence type="ECO:0000313" key="1">
    <source>
        <dbReference type="EMBL" id="AEF83229.1"/>
    </source>
</evidence>
<proteinExistence type="predicted"/>
<dbReference type="AlphaFoldDB" id="F5YFB3"/>
<protein>
    <submittedName>
        <fullName evidence="1">Putative lipoprotein</fullName>
    </submittedName>
</protein>